<dbReference type="Gene3D" id="1.20.140.10">
    <property type="entry name" value="Butyryl-CoA Dehydrogenase, subunit A, domain 3"/>
    <property type="match status" value="1"/>
</dbReference>
<evidence type="ECO:0000313" key="8">
    <source>
        <dbReference type="EMBL" id="CAB4712588.1"/>
    </source>
</evidence>
<keyword evidence="4" id="KW-0274">FAD</keyword>
<dbReference type="Gene3D" id="1.10.540.10">
    <property type="entry name" value="Acyl-CoA dehydrogenase/oxidase, N-terminal domain"/>
    <property type="match status" value="1"/>
</dbReference>
<dbReference type="InterPro" id="IPR013786">
    <property type="entry name" value="AcylCoA_DH/ox_N"/>
</dbReference>
<evidence type="ECO:0000256" key="4">
    <source>
        <dbReference type="ARBA" id="ARBA00022827"/>
    </source>
</evidence>
<protein>
    <submittedName>
        <fullName evidence="9">Unannotated protein</fullName>
    </submittedName>
</protein>
<accession>A0A6J6UMG0</accession>
<dbReference type="SUPFAM" id="SSF56645">
    <property type="entry name" value="Acyl-CoA dehydrogenase NM domain-like"/>
    <property type="match status" value="1"/>
</dbReference>
<dbReference type="PANTHER" id="PTHR43884:SF20">
    <property type="entry name" value="ACYL-COA DEHYDROGENASE FADE28"/>
    <property type="match status" value="1"/>
</dbReference>
<dbReference type="GO" id="GO:0050660">
    <property type="term" value="F:flavin adenine dinucleotide binding"/>
    <property type="evidence" value="ECO:0007669"/>
    <property type="project" value="InterPro"/>
</dbReference>
<dbReference type="PANTHER" id="PTHR43884">
    <property type="entry name" value="ACYL-COA DEHYDROGENASE"/>
    <property type="match status" value="1"/>
</dbReference>
<comment type="cofactor">
    <cofactor evidence="1">
        <name>FAD</name>
        <dbReference type="ChEBI" id="CHEBI:57692"/>
    </cofactor>
</comment>
<keyword evidence="3" id="KW-0285">Flavoprotein</keyword>
<dbReference type="CDD" id="cd00567">
    <property type="entry name" value="ACAD"/>
    <property type="match status" value="1"/>
</dbReference>
<dbReference type="Pfam" id="PF00441">
    <property type="entry name" value="Acyl-CoA_dh_1"/>
    <property type="match status" value="1"/>
</dbReference>
<keyword evidence="5" id="KW-0560">Oxidoreductase</keyword>
<reference evidence="9" key="1">
    <citation type="submission" date="2020-05" db="EMBL/GenBank/DDBJ databases">
        <authorList>
            <person name="Chiriac C."/>
            <person name="Salcher M."/>
            <person name="Ghai R."/>
            <person name="Kavagutti S V."/>
        </authorList>
    </citation>
    <scope>NUCLEOTIDE SEQUENCE</scope>
</reference>
<sequence length="374" mass="39732">MNFDLSEEQQVIKDLALQIFEGQSTVERVKVAEKGDGFDRDMWQQLANSGIQALCVPEEFGGSGFGGVELSLALMGQGRYVAPVPLWTTGVSALAITDFGSPEQQRKLLPGIASGETVITIALAESGANDVMRPTVIATVNGDSVKLQGYKPAVPFAQHADFVLVPITFAGNSSNDVGVAIVDLSSSGVSQTEVKTTNHEPQAHILFDCTIALNDILGHGTDIDNREALRSVFEHSLTALAAIQVGVAEGSLAYVSTHLSSRRQFGKPLAAFQATTQRAADGYITTEAMRVTALNAAWRLAEGFDARRDVAVAAYWASEGAQQVVTAAQHLHGGIGADVDYPVHRYFLWGIQLASVLGSASSHLARLGNLIART</sequence>
<evidence type="ECO:0000256" key="2">
    <source>
        <dbReference type="ARBA" id="ARBA00009347"/>
    </source>
</evidence>
<dbReference type="InterPro" id="IPR009100">
    <property type="entry name" value="AcylCoA_DH/oxidase_NM_dom_sf"/>
</dbReference>
<proteinExistence type="inferred from homology"/>
<dbReference type="InterPro" id="IPR037069">
    <property type="entry name" value="AcylCoA_DH/ox_N_sf"/>
</dbReference>
<dbReference type="InterPro" id="IPR009075">
    <property type="entry name" value="AcylCo_DH/oxidase_C"/>
</dbReference>
<organism evidence="9">
    <name type="scientific">freshwater metagenome</name>
    <dbReference type="NCBI Taxonomy" id="449393"/>
    <lineage>
        <taxon>unclassified sequences</taxon>
        <taxon>metagenomes</taxon>
        <taxon>ecological metagenomes</taxon>
    </lineage>
</organism>
<dbReference type="GO" id="GO:0003995">
    <property type="term" value="F:acyl-CoA dehydrogenase activity"/>
    <property type="evidence" value="ECO:0007669"/>
    <property type="project" value="TreeGrafter"/>
</dbReference>
<name>A0A6J6UMG0_9ZZZZ</name>
<dbReference type="AlphaFoldDB" id="A0A6J6UMG0"/>
<dbReference type="InterPro" id="IPR036250">
    <property type="entry name" value="AcylCo_DH-like_C"/>
</dbReference>
<evidence type="ECO:0000256" key="3">
    <source>
        <dbReference type="ARBA" id="ARBA00022630"/>
    </source>
</evidence>
<dbReference type="EMBL" id="CAFAAL010000070">
    <property type="protein sequence ID" value="CAB4805368.1"/>
    <property type="molecule type" value="Genomic_DNA"/>
</dbReference>
<evidence type="ECO:0000313" key="11">
    <source>
        <dbReference type="EMBL" id="CAB4855934.1"/>
    </source>
</evidence>
<evidence type="ECO:0000313" key="12">
    <source>
        <dbReference type="EMBL" id="CAB4891254.1"/>
    </source>
</evidence>
<evidence type="ECO:0000259" key="7">
    <source>
        <dbReference type="Pfam" id="PF02771"/>
    </source>
</evidence>
<dbReference type="InterPro" id="IPR046373">
    <property type="entry name" value="Acyl-CoA_Oxase/DH_mid-dom_sf"/>
</dbReference>
<dbReference type="EMBL" id="CAEZZP010000003">
    <property type="protein sequence ID" value="CAB4760982.1"/>
    <property type="molecule type" value="Genomic_DNA"/>
</dbReference>
<dbReference type="EMBL" id="CAFBLJ010000003">
    <property type="protein sequence ID" value="CAB4855934.1"/>
    <property type="molecule type" value="Genomic_DNA"/>
</dbReference>
<evidence type="ECO:0000259" key="6">
    <source>
        <dbReference type="Pfam" id="PF00441"/>
    </source>
</evidence>
<evidence type="ECO:0000256" key="1">
    <source>
        <dbReference type="ARBA" id="ARBA00001974"/>
    </source>
</evidence>
<dbReference type="EMBL" id="CAEZYH010000011">
    <property type="protein sequence ID" value="CAB4712588.1"/>
    <property type="molecule type" value="Genomic_DNA"/>
</dbReference>
<feature type="domain" description="Acyl-CoA dehydrogenase/oxidase N-terminal" evidence="7">
    <location>
        <begin position="6"/>
        <end position="116"/>
    </location>
</feature>
<evidence type="ECO:0000256" key="5">
    <source>
        <dbReference type="ARBA" id="ARBA00023002"/>
    </source>
</evidence>
<dbReference type="Pfam" id="PF02771">
    <property type="entry name" value="Acyl-CoA_dh_N"/>
    <property type="match status" value="1"/>
</dbReference>
<gene>
    <name evidence="8" type="ORF">UFOPK2658_00497</name>
    <name evidence="9" type="ORF">UFOPK2880_00101</name>
    <name evidence="10" type="ORF">UFOPK3004_00903</name>
    <name evidence="11" type="ORF">UFOPK3304_00126</name>
    <name evidence="12" type="ORF">UFOPK3494_00377</name>
    <name evidence="13" type="ORF">UFOPK4134_00509</name>
</gene>
<evidence type="ECO:0000313" key="10">
    <source>
        <dbReference type="EMBL" id="CAB4805368.1"/>
    </source>
</evidence>
<feature type="domain" description="Acyl-CoA dehydrogenase/oxidase C-terminal" evidence="6">
    <location>
        <begin position="231"/>
        <end position="348"/>
    </location>
</feature>
<dbReference type="EMBL" id="CAFBPS010000023">
    <property type="protein sequence ID" value="CAB5025066.1"/>
    <property type="molecule type" value="Genomic_DNA"/>
</dbReference>
<dbReference type="SUPFAM" id="SSF47203">
    <property type="entry name" value="Acyl-CoA dehydrogenase C-terminal domain-like"/>
    <property type="match status" value="1"/>
</dbReference>
<dbReference type="EMBL" id="CAFBMF010000014">
    <property type="protein sequence ID" value="CAB4891254.1"/>
    <property type="molecule type" value="Genomic_DNA"/>
</dbReference>
<evidence type="ECO:0000313" key="9">
    <source>
        <dbReference type="EMBL" id="CAB4760982.1"/>
    </source>
</evidence>
<dbReference type="Gene3D" id="2.40.110.10">
    <property type="entry name" value="Butyryl-CoA Dehydrogenase, subunit A, domain 2"/>
    <property type="match status" value="1"/>
</dbReference>
<evidence type="ECO:0000313" key="13">
    <source>
        <dbReference type="EMBL" id="CAB5025066.1"/>
    </source>
</evidence>
<comment type="similarity">
    <text evidence="2">Belongs to the acyl-CoA dehydrogenase family.</text>
</comment>